<name>A0ABN2PLI7_9ACTN</name>
<evidence type="ECO:0000256" key="6">
    <source>
        <dbReference type="ARBA" id="ARBA00022630"/>
    </source>
</evidence>
<proteinExistence type="inferred from homology"/>
<comment type="catalytic activity">
    <reaction evidence="15">
        <text>L-lysine + NADPH + O2 = N(6)-hydroxy-L-lysine + NADP(+) + H2O</text>
        <dbReference type="Rhea" id="RHEA:23228"/>
        <dbReference type="ChEBI" id="CHEBI:15377"/>
        <dbReference type="ChEBI" id="CHEBI:15379"/>
        <dbReference type="ChEBI" id="CHEBI:32551"/>
        <dbReference type="ChEBI" id="CHEBI:57783"/>
        <dbReference type="ChEBI" id="CHEBI:57820"/>
        <dbReference type="ChEBI" id="CHEBI:58349"/>
        <dbReference type="EC" id="1.14.13.59"/>
    </reaction>
</comment>
<organism evidence="16 17">
    <name type="scientific">Nocardioides lentus</name>
    <dbReference type="NCBI Taxonomy" id="338077"/>
    <lineage>
        <taxon>Bacteria</taxon>
        <taxon>Bacillati</taxon>
        <taxon>Actinomycetota</taxon>
        <taxon>Actinomycetes</taxon>
        <taxon>Propionibacteriales</taxon>
        <taxon>Nocardioidaceae</taxon>
        <taxon>Nocardioides</taxon>
    </lineage>
</organism>
<dbReference type="EMBL" id="BAAAMY010000006">
    <property type="protein sequence ID" value="GAA1924390.1"/>
    <property type="molecule type" value="Genomic_DNA"/>
</dbReference>
<keyword evidence="9" id="KW-0560">Oxidoreductase</keyword>
<reference evidence="16 17" key="1">
    <citation type="journal article" date="2019" name="Int. J. Syst. Evol. Microbiol.">
        <title>The Global Catalogue of Microorganisms (GCM) 10K type strain sequencing project: providing services to taxonomists for standard genome sequencing and annotation.</title>
        <authorList>
            <consortium name="The Broad Institute Genomics Platform"/>
            <consortium name="The Broad Institute Genome Sequencing Center for Infectious Disease"/>
            <person name="Wu L."/>
            <person name="Ma J."/>
        </authorList>
    </citation>
    <scope>NUCLEOTIDE SEQUENCE [LARGE SCALE GENOMIC DNA]</scope>
    <source>
        <strain evidence="16 17">JCM 14046</strain>
    </source>
</reference>
<evidence type="ECO:0000256" key="8">
    <source>
        <dbReference type="ARBA" id="ARBA00022857"/>
    </source>
</evidence>
<dbReference type="PANTHER" id="PTHR42802:SF1">
    <property type="entry name" value="L-ORNITHINE N(5)-MONOOXYGENASE"/>
    <property type="match status" value="1"/>
</dbReference>
<dbReference type="EC" id="1.14.13.59" evidence="4"/>
<evidence type="ECO:0000256" key="13">
    <source>
        <dbReference type="ARBA" id="ARBA00032493"/>
    </source>
</evidence>
<dbReference type="Gene3D" id="3.50.50.60">
    <property type="entry name" value="FAD/NAD(P)-binding domain"/>
    <property type="match status" value="1"/>
</dbReference>
<dbReference type="Proteomes" id="UP001501612">
    <property type="component" value="Unassembled WGS sequence"/>
</dbReference>
<comment type="cofactor">
    <cofactor evidence="1">
        <name>FAD</name>
        <dbReference type="ChEBI" id="CHEBI:57692"/>
    </cofactor>
</comment>
<evidence type="ECO:0000256" key="3">
    <source>
        <dbReference type="ARBA" id="ARBA00007588"/>
    </source>
</evidence>
<evidence type="ECO:0000256" key="1">
    <source>
        <dbReference type="ARBA" id="ARBA00001974"/>
    </source>
</evidence>
<comment type="similarity">
    <text evidence="3">Belongs to the lysine N(6)-hydroxylase/L-ornithine N(5)-oxygenase family.</text>
</comment>
<dbReference type="PANTHER" id="PTHR42802">
    <property type="entry name" value="MONOOXYGENASE"/>
    <property type="match status" value="1"/>
</dbReference>
<evidence type="ECO:0000256" key="5">
    <source>
        <dbReference type="ARBA" id="ARBA00016406"/>
    </source>
</evidence>
<dbReference type="InterPro" id="IPR036188">
    <property type="entry name" value="FAD/NAD-bd_sf"/>
</dbReference>
<keyword evidence="7" id="KW-0274">FAD</keyword>
<comment type="caution">
    <text evidence="16">The sequence shown here is derived from an EMBL/GenBank/DDBJ whole genome shotgun (WGS) entry which is preliminary data.</text>
</comment>
<evidence type="ECO:0000313" key="17">
    <source>
        <dbReference type="Proteomes" id="UP001501612"/>
    </source>
</evidence>
<evidence type="ECO:0000256" key="14">
    <source>
        <dbReference type="ARBA" id="ARBA00032738"/>
    </source>
</evidence>
<evidence type="ECO:0000256" key="10">
    <source>
        <dbReference type="ARBA" id="ARBA00023033"/>
    </source>
</evidence>
<keyword evidence="6" id="KW-0285">Flavoprotein</keyword>
<evidence type="ECO:0000313" key="16">
    <source>
        <dbReference type="EMBL" id="GAA1924390.1"/>
    </source>
</evidence>
<dbReference type="SUPFAM" id="SSF51905">
    <property type="entry name" value="FAD/NAD(P)-binding domain"/>
    <property type="match status" value="1"/>
</dbReference>
<dbReference type="Pfam" id="PF13434">
    <property type="entry name" value="Lys_Orn_oxgnase"/>
    <property type="match status" value="1"/>
</dbReference>
<evidence type="ECO:0000256" key="9">
    <source>
        <dbReference type="ARBA" id="ARBA00023002"/>
    </source>
</evidence>
<keyword evidence="17" id="KW-1185">Reference proteome</keyword>
<keyword evidence="8" id="KW-0521">NADP</keyword>
<gene>
    <name evidence="16" type="ORF">GCM10009737_27630</name>
</gene>
<dbReference type="InterPro" id="IPR025700">
    <property type="entry name" value="Lys/Orn_oxygenase"/>
</dbReference>
<evidence type="ECO:0000256" key="11">
    <source>
        <dbReference type="ARBA" id="ARBA00029939"/>
    </source>
</evidence>
<evidence type="ECO:0000256" key="7">
    <source>
        <dbReference type="ARBA" id="ARBA00022827"/>
    </source>
</evidence>
<accession>A0ABN2PLI7</accession>
<evidence type="ECO:0000256" key="2">
    <source>
        <dbReference type="ARBA" id="ARBA00004924"/>
    </source>
</evidence>
<evidence type="ECO:0000256" key="4">
    <source>
        <dbReference type="ARBA" id="ARBA00013076"/>
    </source>
</evidence>
<keyword evidence="10 16" id="KW-0503">Monooxygenase</keyword>
<evidence type="ECO:0000256" key="15">
    <source>
        <dbReference type="ARBA" id="ARBA00048407"/>
    </source>
</evidence>
<sequence length="450" mass="48719">MVRVSTTTTTTATPTRSHVHDFVAVGAGPFNLGLAALAEPVADLDGVVLEARDEVTWHPGMLLPDSTLQVPFLGDLVSMADPTNRWSYLNWLKQTGGLYPFYIREDFHPLRREYSDYLRWAADGLASVRLGQRVTAVTHDGGAYVVTTAAGDVVHGRRLVLGVGTTPRLPACVTDAGGPALHTADYLARREELLALDSVTVVGSGQSAAEVYLDLLTATTDATAAGRRGPELTWLTRSPRFWAMDDSRLTLEMTSPEYTAYFQGLDAPTRARLLAEQPVLYKGISTHTVDAVAALHYRLRATGQGVPATLVAATELVDARWDGTAYDLGLHHTESGEDFAVRTQGLVLATGYAAGPAPAFLDGVRDRLRLDEHGRFLAGPTYAVDHAQREVFVQNAEEHTHGFVAPDLGMGAHRSSVLVNTMTGREVYAVEKRVAVQSFGVPEHLRGDRP</sequence>
<protein>
    <recommendedName>
        <fullName evidence="5">L-lysine N6-monooxygenase MbtG</fullName>
        <ecNumber evidence="4">1.14.13.59</ecNumber>
    </recommendedName>
    <alternativeName>
        <fullName evidence="14">Lysine 6-N-hydroxylase</fullName>
    </alternativeName>
    <alternativeName>
        <fullName evidence="13">Lysine N6-hydroxylase</fullName>
    </alternativeName>
    <alternativeName>
        <fullName evidence="11">Lysine-N-oxygenase</fullName>
    </alternativeName>
    <alternativeName>
        <fullName evidence="12">Mycobactin synthase protein G</fullName>
    </alternativeName>
</protein>
<evidence type="ECO:0000256" key="12">
    <source>
        <dbReference type="ARBA" id="ARBA00031158"/>
    </source>
</evidence>
<dbReference type="GO" id="GO:0004497">
    <property type="term" value="F:monooxygenase activity"/>
    <property type="evidence" value="ECO:0007669"/>
    <property type="project" value="UniProtKB-KW"/>
</dbReference>
<comment type="pathway">
    <text evidence="2">Siderophore biosynthesis.</text>
</comment>